<evidence type="ECO:0000313" key="2">
    <source>
        <dbReference type="EMBL" id="KSU89686.1"/>
    </source>
</evidence>
<sequence>MQIIQKVVVKQVVTESSKALLHNRFSQRKVELQKELEQLKFQLKQIEKTKKTQSSLLHTQFEKERSSRLEKIDVIDFQIEQLERLALGSELVESEMDSLLEVKIGDNWNDIKQKKEIVIKDGIVVEIR</sequence>
<feature type="coiled-coil region" evidence="1">
    <location>
        <begin position="22"/>
        <end position="52"/>
    </location>
</feature>
<dbReference type="AlphaFoldDB" id="A0A0V8JRW0"/>
<dbReference type="Pfam" id="PF11068">
    <property type="entry name" value="YlqD"/>
    <property type="match status" value="1"/>
</dbReference>
<organism evidence="2 3">
    <name type="scientific">Priestia veravalensis</name>
    <dbReference type="NCBI Taxonomy" id="1414648"/>
    <lineage>
        <taxon>Bacteria</taxon>
        <taxon>Bacillati</taxon>
        <taxon>Bacillota</taxon>
        <taxon>Bacilli</taxon>
        <taxon>Bacillales</taxon>
        <taxon>Bacillaceae</taxon>
        <taxon>Priestia</taxon>
    </lineage>
</organism>
<evidence type="ECO:0008006" key="4">
    <source>
        <dbReference type="Google" id="ProtNLM"/>
    </source>
</evidence>
<evidence type="ECO:0000313" key="3">
    <source>
        <dbReference type="Proteomes" id="UP000053681"/>
    </source>
</evidence>
<evidence type="ECO:0000256" key="1">
    <source>
        <dbReference type="SAM" id="Coils"/>
    </source>
</evidence>
<comment type="caution">
    <text evidence="2">The sequence shown here is derived from an EMBL/GenBank/DDBJ whole genome shotgun (WGS) entry which is preliminary data.</text>
</comment>
<accession>A0A0V8JRW0</accession>
<protein>
    <recommendedName>
        <fullName evidence="4">YlqD protein</fullName>
    </recommendedName>
</protein>
<keyword evidence="1" id="KW-0175">Coiled coil</keyword>
<reference evidence="2 3" key="1">
    <citation type="submission" date="2015-11" db="EMBL/GenBank/DDBJ databases">
        <title>Bacillus caseinolyticus sp nov.</title>
        <authorList>
            <person name="Dastager S.G."/>
            <person name="Mawlankar R."/>
        </authorList>
    </citation>
    <scope>NUCLEOTIDE SEQUENCE [LARGE SCALE GENOMIC DNA]</scope>
    <source>
        <strain evidence="2 3">SGD-V-76</strain>
    </source>
</reference>
<keyword evidence="3" id="KW-1185">Reference proteome</keyword>
<gene>
    <name evidence="2" type="ORF">AS180_00890</name>
</gene>
<name>A0A0V8JRW0_9BACI</name>
<dbReference type="GeneID" id="93683414"/>
<dbReference type="Proteomes" id="UP000053681">
    <property type="component" value="Unassembled WGS sequence"/>
</dbReference>
<dbReference type="InterPro" id="IPR021297">
    <property type="entry name" value="YlqD"/>
</dbReference>
<dbReference type="Gene3D" id="6.10.140.1110">
    <property type="match status" value="1"/>
</dbReference>
<proteinExistence type="predicted"/>
<dbReference type="EMBL" id="LNQP01000002">
    <property type="protein sequence ID" value="KSU89686.1"/>
    <property type="molecule type" value="Genomic_DNA"/>
</dbReference>
<dbReference type="RefSeq" id="WP_061784592.1">
    <property type="nucleotide sequence ID" value="NZ_KQ758627.1"/>
</dbReference>